<protein>
    <submittedName>
        <fullName evidence="4">Activator of C kinase protein 1</fullName>
    </submittedName>
    <submittedName>
        <fullName evidence="3">CYFA0S02e07624g1_1</fullName>
    </submittedName>
</protein>
<dbReference type="AlphaFoldDB" id="A0A061AMU4"/>
<dbReference type="VEuPathDB" id="FungiDB:BON22_0013"/>
<dbReference type="EMBL" id="MPUK01000001">
    <property type="protein sequence ID" value="ONH69481.1"/>
    <property type="molecule type" value="Genomic_DNA"/>
</dbReference>
<dbReference type="GO" id="GO:0016301">
    <property type="term" value="F:kinase activity"/>
    <property type="evidence" value="ECO:0007669"/>
    <property type="project" value="UniProtKB-KW"/>
</dbReference>
<feature type="region of interest" description="Disordered" evidence="2">
    <location>
        <begin position="99"/>
        <end position="128"/>
    </location>
</feature>
<dbReference type="STRING" id="36022.A0A061AMU4"/>
<proteinExistence type="predicted"/>
<evidence type="ECO:0000313" key="3">
    <source>
        <dbReference type="EMBL" id="CDR38873.1"/>
    </source>
</evidence>
<dbReference type="Gene3D" id="1.25.40.10">
    <property type="entry name" value="Tetratricopeptide repeat domain"/>
    <property type="match status" value="2"/>
</dbReference>
<gene>
    <name evidence="4" type="ORF">BON22_0013</name>
    <name evidence="3" type="ORF">CYFA0S_02e07624g</name>
</gene>
<dbReference type="SUPFAM" id="SSF81901">
    <property type="entry name" value="HCP-like"/>
    <property type="match status" value="1"/>
</dbReference>
<dbReference type="InterPro" id="IPR006597">
    <property type="entry name" value="Sel1-like"/>
</dbReference>
<dbReference type="OrthoDB" id="272077at2759"/>
<keyword evidence="4" id="KW-0418">Kinase</keyword>
<dbReference type="PANTHER" id="PTHR46430">
    <property type="entry name" value="PROTEIN SKT5-RELATED"/>
    <property type="match status" value="1"/>
</dbReference>
<dbReference type="Pfam" id="PF08238">
    <property type="entry name" value="Sel1"/>
    <property type="match status" value="7"/>
</dbReference>
<reference evidence="5" key="2">
    <citation type="journal article" date="2017" name="Genome Announc.">
        <title>Genome sequences of Cyberlindnera fabianii 65, Pichia kudriavzevii 129, and Saccharomyces cerevisiae 131 isolated from fermented masau fruits in Zimbabwe.</title>
        <authorList>
            <person name="van Rijswijck I.M.H."/>
            <person name="Derks M.F.L."/>
            <person name="Abee T."/>
            <person name="de Ridder D."/>
            <person name="Smid E.J."/>
        </authorList>
    </citation>
    <scope>NUCLEOTIDE SEQUENCE [LARGE SCALE GENOMIC DNA]</scope>
    <source>
        <strain evidence="5">65</strain>
    </source>
</reference>
<dbReference type="InterPro" id="IPR011990">
    <property type="entry name" value="TPR-like_helical_dom_sf"/>
</dbReference>
<dbReference type="OMA" id="SHQPYLK"/>
<name>A0A061AMU4_CYBFA</name>
<dbReference type="Proteomes" id="UP000189513">
    <property type="component" value="Unassembled WGS sequence"/>
</dbReference>
<feature type="region of interest" description="Disordered" evidence="2">
    <location>
        <begin position="1"/>
        <end position="70"/>
    </location>
</feature>
<keyword evidence="4" id="KW-0808">Transferase</keyword>
<dbReference type="InterPro" id="IPR051726">
    <property type="entry name" value="Chitin_Synth_Reg"/>
</dbReference>
<keyword evidence="5" id="KW-1185">Reference proteome</keyword>
<feature type="compositionally biased region" description="Polar residues" evidence="2">
    <location>
        <begin position="30"/>
        <end position="48"/>
    </location>
</feature>
<dbReference type="EMBL" id="LK052887">
    <property type="protein sequence ID" value="CDR38873.1"/>
    <property type="molecule type" value="Genomic_DNA"/>
</dbReference>
<sequence length="519" mass="58187">MMNSQNNKNTPYPIMERPSQYVSAPPTGHPLSSTNTNTQSQARSSIDSNRPYPMAPYPVYQTPHTNTSTDSITTRLQNTHIQTPTNSINTIAQNSHAMGSSLSFQSSLDETHPRNGSITSTNQKIPPTQQVLSPLEQVHNGFISTRERTLRDQTFTPSLQLAFVKSLLEVCSQDAYLLRYDLAGTEWDHMLTSSEVKKNQHTFVKQAIKLLKKIVSDTKDPEAQFTLASLYSHAPMITVPKKDLLEKNYDKARDLYAKAGSQGHSMALYRLGVSYELGVGTSVDDAKSLDCFERAARAGCVPAMFRLGMIHSRGTLIAPRSAQRMMYWLMEASKHASRENPHALFELAKVFERDLALGNNSSDNAFLRELDTLGYHQDEIKALHYYKEASRNLFPASQFKLGWCYEYGKLGCPIDAKKSIGWYSRAARQGHAAAEMALSGWYLTGAKGILAPNDREAFLWATKSAQTGFVKAEYALGYYYEVGLGCDKDLAMAKKYYLRAATQGHDKSIQRLKQMREQR</sequence>
<evidence type="ECO:0000313" key="5">
    <source>
        <dbReference type="Proteomes" id="UP000189513"/>
    </source>
</evidence>
<evidence type="ECO:0000313" key="4">
    <source>
        <dbReference type="EMBL" id="ONH69481.1"/>
    </source>
</evidence>
<reference evidence="4" key="3">
    <citation type="submission" date="2017-01" db="EMBL/GenBank/DDBJ databases">
        <authorList>
            <person name="Mah S.A."/>
            <person name="Swanson W.J."/>
            <person name="Moy G.W."/>
            <person name="Vacquier V.D."/>
        </authorList>
    </citation>
    <scope>NUCLEOTIDE SEQUENCE [LARGE SCALE GENOMIC DNA]</scope>
    <source>
        <strain evidence="4">65</strain>
    </source>
</reference>
<evidence type="ECO:0000256" key="2">
    <source>
        <dbReference type="SAM" id="MobiDB-lite"/>
    </source>
</evidence>
<feature type="compositionally biased region" description="Polar residues" evidence="2">
    <location>
        <begin position="1"/>
        <end position="10"/>
    </location>
</feature>
<dbReference type="SMR" id="A0A061AMU4"/>
<organism evidence="3">
    <name type="scientific">Cyberlindnera fabianii</name>
    <name type="common">Yeast</name>
    <name type="synonym">Hansenula fabianii</name>
    <dbReference type="NCBI Taxonomy" id="36022"/>
    <lineage>
        <taxon>Eukaryota</taxon>
        <taxon>Fungi</taxon>
        <taxon>Dikarya</taxon>
        <taxon>Ascomycota</taxon>
        <taxon>Saccharomycotina</taxon>
        <taxon>Saccharomycetes</taxon>
        <taxon>Phaffomycetales</taxon>
        <taxon>Phaffomycetaceae</taxon>
        <taxon>Cyberlindnera</taxon>
    </lineage>
</organism>
<keyword evidence="1" id="KW-0677">Repeat</keyword>
<evidence type="ECO:0000256" key="1">
    <source>
        <dbReference type="ARBA" id="ARBA00022737"/>
    </source>
</evidence>
<reference evidence="3" key="1">
    <citation type="journal article" date="2014" name="Genome Announc.">
        <title>Genome sequence of the yeast Cyberlindnera fabianii (Hansenula fabianii).</title>
        <authorList>
            <person name="Freel K.C."/>
            <person name="Sarilar V."/>
            <person name="Neuveglise C."/>
            <person name="Devillers H."/>
            <person name="Friedrich A."/>
            <person name="Schacherer J."/>
        </authorList>
    </citation>
    <scope>NUCLEOTIDE SEQUENCE</scope>
    <source>
        <strain evidence="3">YJS4271</strain>
    </source>
</reference>
<dbReference type="PANTHER" id="PTHR46430:SF3">
    <property type="entry name" value="ACTIVATOR OF C KINASE PROTEIN 1"/>
    <property type="match status" value="1"/>
</dbReference>
<accession>A0A061AMU4</accession>
<dbReference type="SMART" id="SM00671">
    <property type="entry name" value="SEL1"/>
    <property type="match status" value="6"/>
</dbReference>